<dbReference type="SUPFAM" id="SSF52540">
    <property type="entry name" value="P-loop containing nucleoside triphosphate hydrolases"/>
    <property type="match status" value="1"/>
</dbReference>
<feature type="compositionally biased region" description="Basic and acidic residues" evidence="1">
    <location>
        <begin position="26"/>
        <end position="35"/>
    </location>
</feature>
<evidence type="ECO:0000256" key="1">
    <source>
        <dbReference type="SAM" id="MobiDB-lite"/>
    </source>
</evidence>
<evidence type="ECO:0000313" key="2">
    <source>
        <dbReference type="EMBL" id="TGY02519.1"/>
    </source>
</evidence>
<reference evidence="2 3" key="1">
    <citation type="submission" date="2019-04" db="EMBL/GenBank/DDBJ databases">
        <title>Microbes associate with the intestines of laboratory mice.</title>
        <authorList>
            <person name="Navarre W."/>
            <person name="Wong E."/>
            <person name="Huang K."/>
            <person name="Tropini C."/>
            <person name="Ng K."/>
            <person name="Yu B."/>
        </authorList>
    </citation>
    <scope>NUCLEOTIDE SEQUENCE [LARGE SCALE GENOMIC DNA]</scope>
    <source>
        <strain evidence="2 3">NM70_E10</strain>
    </source>
</reference>
<comment type="caution">
    <text evidence="2">The sequence shown here is derived from an EMBL/GenBank/DDBJ whole genome shotgun (WGS) entry which is preliminary data.</text>
</comment>
<dbReference type="EMBL" id="SRZA01000029">
    <property type="protein sequence ID" value="TGY02519.1"/>
    <property type="molecule type" value="Genomic_DNA"/>
</dbReference>
<keyword evidence="3" id="KW-1185">Reference proteome</keyword>
<feature type="region of interest" description="Disordered" evidence="1">
    <location>
        <begin position="26"/>
        <end position="45"/>
    </location>
</feature>
<keyword evidence="2" id="KW-0547">Nucleotide-binding</keyword>
<proteinExistence type="predicted"/>
<dbReference type="AlphaFoldDB" id="A0A4S2AMU5"/>
<accession>A0A4S2AMU5</accession>
<keyword evidence="2" id="KW-0067">ATP-binding</keyword>
<dbReference type="GeneID" id="93047700"/>
<dbReference type="RefSeq" id="WP_024987083.1">
    <property type="nucleotide sequence ID" value="NZ_CAJTBC010000022.1"/>
</dbReference>
<feature type="compositionally biased region" description="Polar residues" evidence="1">
    <location>
        <begin position="36"/>
        <end position="45"/>
    </location>
</feature>
<protein>
    <submittedName>
        <fullName evidence="2">ATP-binding protein</fullName>
    </submittedName>
</protein>
<sequence length="307" mass="34563">MENLNTENSVGTFNFVGGETAALDEKPVASNDVKRTSTSPNVQPQIPSDSAPFVVLCGPPASGKSMVLKSLASYLYKSGLGYTISANTTLLNTEKYQVDCRDFEEIIAKTDEKMPNTVDYLLADIIDGRGNVVAHFLEAPGEDFFNLTKSLQEPNIPFKNYLDKIAQITPNKQRKVVYIILLDLDSTPSFRNNPALRMKYEQKMINLYNRYVLHHPSKVILLYNKVDLPQNGLWANTSGVSNLSAIFANAKEFYPNLFFKKRFLFWDIENYTFLPFCTGTYPDDGSSYTASGPVYPASLWEKIVKLW</sequence>
<evidence type="ECO:0000313" key="3">
    <source>
        <dbReference type="Proteomes" id="UP000305751"/>
    </source>
</evidence>
<name>A0A4S2AMU5_9BACE</name>
<gene>
    <name evidence="2" type="ORF">E5356_10470</name>
</gene>
<dbReference type="Gene3D" id="3.40.50.300">
    <property type="entry name" value="P-loop containing nucleotide triphosphate hydrolases"/>
    <property type="match status" value="1"/>
</dbReference>
<dbReference type="Proteomes" id="UP000305751">
    <property type="component" value="Unassembled WGS sequence"/>
</dbReference>
<organism evidence="2 3">
    <name type="scientific">Bacteroides acidifaciens</name>
    <dbReference type="NCBI Taxonomy" id="85831"/>
    <lineage>
        <taxon>Bacteria</taxon>
        <taxon>Pseudomonadati</taxon>
        <taxon>Bacteroidota</taxon>
        <taxon>Bacteroidia</taxon>
        <taxon>Bacteroidales</taxon>
        <taxon>Bacteroidaceae</taxon>
        <taxon>Bacteroides</taxon>
    </lineage>
</organism>
<dbReference type="InterPro" id="IPR027417">
    <property type="entry name" value="P-loop_NTPase"/>
</dbReference>
<dbReference type="GO" id="GO:0005524">
    <property type="term" value="F:ATP binding"/>
    <property type="evidence" value="ECO:0007669"/>
    <property type="project" value="UniProtKB-KW"/>
</dbReference>